<sequence>MTAETKDPAFETPADRCIEAFGGVRALARALERNPSSVVRWRKPKDEGGSAGAVPSGLQGKILAISQARGLSLTAEDMILRTAKDWSQ</sequence>
<dbReference type="InterPro" id="IPR059216">
    <property type="entry name" value="LeuA_carph_isopro_dom"/>
</dbReference>
<accession>A0A6J5KM90</accession>
<organism evidence="1">
    <name type="scientific">uncultured Caudovirales phage</name>
    <dbReference type="NCBI Taxonomy" id="2100421"/>
    <lineage>
        <taxon>Viruses</taxon>
        <taxon>Duplodnaviria</taxon>
        <taxon>Heunggongvirae</taxon>
        <taxon>Uroviricota</taxon>
        <taxon>Caudoviricetes</taxon>
        <taxon>Peduoviridae</taxon>
        <taxon>Maltschvirus</taxon>
        <taxon>Maltschvirus maltsch</taxon>
    </lineage>
</organism>
<dbReference type="NCBIfam" id="NF046037">
    <property type="entry name" value="carphisopro"/>
    <property type="match status" value="1"/>
</dbReference>
<dbReference type="InterPro" id="IPR010982">
    <property type="entry name" value="Lambda_DNA-bd_dom_sf"/>
</dbReference>
<name>A0A6J5KM90_9CAUD</name>
<protein>
    <submittedName>
        <fullName evidence="1">Uncharacterized protein</fullName>
    </submittedName>
</protein>
<dbReference type="Gene3D" id="1.10.260.40">
    <property type="entry name" value="lambda repressor-like DNA-binding domains"/>
    <property type="match status" value="1"/>
</dbReference>
<proteinExistence type="predicted"/>
<reference evidence="1" key="1">
    <citation type="submission" date="2020-04" db="EMBL/GenBank/DDBJ databases">
        <authorList>
            <person name="Chiriac C."/>
            <person name="Salcher M."/>
            <person name="Ghai R."/>
            <person name="Kavagutti S V."/>
        </authorList>
    </citation>
    <scope>NUCLEOTIDE SEQUENCE</scope>
</reference>
<dbReference type="GO" id="GO:0003677">
    <property type="term" value="F:DNA binding"/>
    <property type="evidence" value="ECO:0007669"/>
    <property type="project" value="InterPro"/>
</dbReference>
<dbReference type="EMBL" id="LR796163">
    <property type="protein sequence ID" value="CAB4122891.1"/>
    <property type="molecule type" value="Genomic_DNA"/>
</dbReference>
<evidence type="ECO:0000313" key="1">
    <source>
        <dbReference type="EMBL" id="CAB4122891.1"/>
    </source>
</evidence>
<gene>
    <name evidence="1" type="ORF">UFOVP37_79</name>
</gene>